<evidence type="ECO:0000313" key="2">
    <source>
        <dbReference type="Proteomes" id="UP001596512"/>
    </source>
</evidence>
<evidence type="ECO:0008006" key="3">
    <source>
        <dbReference type="Google" id="ProtNLM"/>
    </source>
</evidence>
<evidence type="ECO:0000313" key="1">
    <source>
        <dbReference type="EMBL" id="MFC7614609.1"/>
    </source>
</evidence>
<dbReference type="Proteomes" id="UP001596512">
    <property type="component" value="Unassembled WGS sequence"/>
</dbReference>
<name>A0ABW2TN98_9PSEU</name>
<comment type="caution">
    <text evidence="1">The sequence shown here is derived from an EMBL/GenBank/DDBJ whole genome shotgun (WGS) entry which is preliminary data.</text>
</comment>
<reference evidence="2" key="1">
    <citation type="journal article" date="2019" name="Int. J. Syst. Evol. Microbiol.">
        <title>The Global Catalogue of Microorganisms (GCM) 10K type strain sequencing project: providing services to taxonomists for standard genome sequencing and annotation.</title>
        <authorList>
            <consortium name="The Broad Institute Genomics Platform"/>
            <consortium name="The Broad Institute Genome Sequencing Center for Infectious Disease"/>
            <person name="Wu L."/>
            <person name="Ma J."/>
        </authorList>
    </citation>
    <scope>NUCLEOTIDE SEQUENCE [LARGE SCALE GENOMIC DNA]</scope>
    <source>
        <strain evidence="2">JCM 17695</strain>
    </source>
</reference>
<dbReference type="EMBL" id="JBHTEY010000004">
    <property type="protein sequence ID" value="MFC7614609.1"/>
    <property type="molecule type" value="Genomic_DNA"/>
</dbReference>
<organism evidence="1 2">
    <name type="scientific">Actinokineospora soli</name>
    <dbReference type="NCBI Taxonomy" id="1048753"/>
    <lineage>
        <taxon>Bacteria</taxon>
        <taxon>Bacillati</taxon>
        <taxon>Actinomycetota</taxon>
        <taxon>Actinomycetes</taxon>
        <taxon>Pseudonocardiales</taxon>
        <taxon>Pseudonocardiaceae</taxon>
        <taxon>Actinokineospora</taxon>
    </lineage>
</organism>
<proteinExistence type="predicted"/>
<gene>
    <name evidence="1" type="ORF">ACFQV2_14810</name>
</gene>
<sequence length="324" mass="34595">MTWLEFSVPVADDPTRVLATAVVPFLARLRADGQVRRGLFLRERGAVLAQVVPAPGADLVDRVRELGEGATLGPAAVVPLTGPVFSGADLGPATRDFLAAASPLLGDLLAGERSAMLSTVLDVLAAHLQAVAGPRTAAQAGLPEGLPLSYLSFRSHAEAFIATTKDPDATRRALRGRYEAMRESLDARVRDVLDQVAGGPVRAPEAQTWFDHVRDTKPGLVERFRAGTLVAHTEYSQVHLRERTDFADNTFHSTAGGSADLQNYLSTDTSFLATRLLTSLLYLSLHTLGISLTERYVLCYAIASACESVFDVDGLAVLTSLTSA</sequence>
<keyword evidence="2" id="KW-1185">Reference proteome</keyword>
<accession>A0ABW2TN98</accession>
<protein>
    <recommendedName>
        <fullName evidence="3">Lantibiotic biosynthesis dehydratase C-term</fullName>
    </recommendedName>
</protein>